<accession>A0AAW5EH88</accession>
<dbReference type="AlphaFoldDB" id="A0AAW5EH88"/>
<comment type="caution">
    <text evidence="1">The sequence shown here is derived from an EMBL/GenBank/DDBJ whole genome shotgun (WGS) entry which is preliminary data.</text>
</comment>
<dbReference type="InterPro" id="IPR021011">
    <property type="entry name" value="HobA"/>
</dbReference>
<dbReference type="Pfam" id="PF12163">
    <property type="entry name" value="HobA"/>
    <property type="match status" value="1"/>
</dbReference>
<protein>
    <submittedName>
        <fullName evidence="1">Uncharacterized protein</fullName>
    </submittedName>
</protein>
<evidence type="ECO:0000313" key="2">
    <source>
        <dbReference type="Proteomes" id="UP001199644"/>
    </source>
</evidence>
<dbReference type="Gene3D" id="3.40.50.11670">
    <property type="entry name" value="DNA replication regulator HobA"/>
    <property type="match status" value="1"/>
</dbReference>
<name>A0AAW5EH88_CAMJU</name>
<feature type="non-terminal residue" evidence="1">
    <location>
        <position position="1"/>
    </location>
</feature>
<organism evidence="1 2">
    <name type="scientific">Campylobacter jejuni</name>
    <dbReference type="NCBI Taxonomy" id="197"/>
    <lineage>
        <taxon>Bacteria</taxon>
        <taxon>Pseudomonadati</taxon>
        <taxon>Campylobacterota</taxon>
        <taxon>Epsilonproteobacteria</taxon>
        <taxon>Campylobacterales</taxon>
        <taxon>Campylobacteraceae</taxon>
        <taxon>Campylobacter</taxon>
    </lineage>
</organism>
<dbReference type="InterPro" id="IPR038381">
    <property type="entry name" value="HobA_sf"/>
</dbReference>
<reference evidence="1" key="1">
    <citation type="submission" date="2021-12" db="EMBL/GenBank/DDBJ databases">
        <title>Prevalence of phenicol resistance gene fexA in Campylobacter isolated from poultry supply chain.</title>
        <authorList>
            <person name="Tang B."/>
            <person name="Zheng X."/>
            <person name="Lin J."/>
            <person name="Lin R."/>
            <person name="Yang H."/>
            <person name="Shen Z."/>
            <person name="Xia F."/>
        </authorList>
    </citation>
    <scope>NUCLEOTIDE SEQUENCE</scope>
    <source>
        <strain evidence="1">CJHN2011004</strain>
    </source>
</reference>
<proteinExistence type="predicted"/>
<gene>
    <name evidence="1" type="ORF">LZC39_14185</name>
</gene>
<sequence>KDLDVKLITLYKLFDTSLDAILFSKVSL</sequence>
<dbReference type="EMBL" id="JAJUOL010000783">
    <property type="protein sequence ID" value="MCH3853238.1"/>
    <property type="molecule type" value="Genomic_DNA"/>
</dbReference>
<evidence type="ECO:0000313" key="1">
    <source>
        <dbReference type="EMBL" id="MCH3853238.1"/>
    </source>
</evidence>
<dbReference type="Proteomes" id="UP001199644">
    <property type="component" value="Unassembled WGS sequence"/>
</dbReference>
<dbReference type="RefSeq" id="WP_276148887.1">
    <property type="nucleotide sequence ID" value="NZ_JAJUOL010000783.1"/>
</dbReference>